<reference evidence="3" key="1">
    <citation type="submission" date="2021-10" db="EMBL/GenBank/DDBJ databases">
        <title>Tropical sea cucumber genome reveals ecological adaptation and Cuvierian tubules defense mechanism.</title>
        <authorList>
            <person name="Chen T."/>
        </authorList>
    </citation>
    <scope>NUCLEOTIDE SEQUENCE</scope>
    <source>
        <strain evidence="3">Nanhai2018</strain>
        <tissue evidence="3">Muscle</tissue>
    </source>
</reference>
<dbReference type="Gene3D" id="3.90.1720.10">
    <property type="entry name" value="endopeptidase domain like (from Nostoc punctiforme)"/>
    <property type="match status" value="1"/>
</dbReference>
<keyword evidence="4" id="KW-1185">Reference proteome</keyword>
<proteinExistence type="predicted"/>
<feature type="region of interest" description="Disordered" evidence="1">
    <location>
        <begin position="1"/>
        <end position="123"/>
    </location>
</feature>
<comment type="caution">
    <text evidence="3">The sequence shown here is derived from an EMBL/GenBank/DDBJ whole genome shotgun (WGS) entry which is preliminary data.</text>
</comment>
<feature type="compositionally biased region" description="Basic and acidic residues" evidence="1">
    <location>
        <begin position="52"/>
        <end position="88"/>
    </location>
</feature>
<dbReference type="InterPro" id="IPR007053">
    <property type="entry name" value="LRAT_dom"/>
</dbReference>
<evidence type="ECO:0000313" key="3">
    <source>
        <dbReference type="EMBL" id="KAJ8036196.1"/>
    </source>
</evidence>
<feature type="compositionally biased region" description="Polar residues" evidence="1">
    <location>
        <begin position="305"/>
        <end position="314"/>
    </location>
</feature>
<name>A0A9Q1H8F9_HOLLE</name>
<protein>
    <recommendedName>
        <fullName evidence="2">LRAT domain-containing protein</fullName>
    </recommendedName>
</protein>
<evidence type="ECO:0000313" key="4">
    <source>
        <dbReference type="Proteomes" id="UP001152320"/>
    </source>
</evidence>
<dbReference type="AlphaFoldDB" id="A0A9Q1H8F9"/>
<feature type="domain" description="LRAT" evidence="2">
    <location>
        <begin position="439"/>
        <end position="484"/>
    </location>
</feature>
<dbReference type="Pfam" id="PF04970">
    <property type="entry name" value="LRAT"/>
    <property type="match status" value="1"/>
</dbReference>
<dbReference type="Proteomes" id="UP001152320">
    <property type="component" value="Chromosome 9"/>
</dbReference>
<gene>
    <name evidence="3" type="ORF">HOLleu_20100</name>
</gene>
<organism evidence="3 4">
    <name type="scientific">Holothuria leucospilota</name>
    <name type="common">Black long sea cucumber</name>
    <name type="synonym">Mertensiothuria leucospilota</name>
    <dbReference type="NCBI Taxonomy" id="206669"/>
    <lineage>
        <taxon>Eukaryota</taxon>
        <taxon>Metazoa</taxon>
        <taxon>Echinodermata</taxon>
        <taxon>Eleutherozoa</taxon>
        <taxon>Echinozoa</taxon>
        <taxon>Holothuroidea</taxon>
        <taxon>Aspidochirotacea</taxon>
        <taxon>Aspidochirotida</taxon>
        <taxon>Holothuriidae</taxon>
        <taxon>Holothuria</taxon>
    </lineage>
</organism>
<dbReference type="OrthoDB" id="421951at2759"/>
<feature type="compositionally biased region" description="Basic and acidic residues" evidence="1">
    <location>
        <begin position="230"/>
        <end position="266"/>
    </location>
</feature>
<feature type="compositionally biased region" description="Basic and acidic residues" evidence="1">
    <location>
        <begin position="289"/>
        <end position="302"/>
    </location>
</feature>
<accession>A0A9Q1H8F9</accession>
<feature type="region of interest" description="Disordered" evidence="1">
    <location>
        <begin position="200"/>
        <end position="321"/>
    </location>
</feature>
<evidence type="ECO:0000259" key="2">
    <source>
        <dbReference type="Pfam" id="PF04970"/>
    </source>
</evidence>
<dbReference type="EMBL" id="JAIZAY010000009">
    <property type="protein sequence ID" value="KAJ8036196.1"/>
    <property type="molecule type" value="Genomic_DNA"/>
</dbReference>
<evidence type="ECO:0000256" key="1">
    <source>
        <dbReference type="SAM" id="MobiDB-lite"/>
    </source>
</evidence>
<sequence length="493" mass="55380">MKKNQEYDLVRSNFSGNTCSVPMEETKSQPPSSLGMEPNAVDMPDSAYNKTESSEEKSVTSPDGKDESGAEVEMEHATNKGPESEERISVMQSDGKNESGPVEVESSTNKSPKENETPGPRTAIGAVLSNWRIKVDHEDKLVDSIQELAKGDHIVLSGWTLHPRCHGIVVDTNIEKNELRLVRFTYEKGVIEEWKQWEPPIYKTKSPPPSSLGMEPSAVVTPDSANSKTESSEEKSVTSPDGKDESGAEVEMEHTTNKGPESEERISLMQSDGKNESGPVEVESSTNKSPEEKEKEEDRPDEMTDSANINSYSSEEGDDEFYDVDEYNDTWNVNLESVKMENETPGPRTAIGAVLSNWRIKVDHEDKLVDSIQELAKGDHIVLSGWTLHPRCHSIVVDTNIEKNELRLVRFTYEKGVIEEWKQWEPPIYKVTRYYIGDKSISSKLFDTDVVIKRARSRINNDRLTYNIRTNNCKTFARWCKTGATPAGEFGYD</sequence>